<protein>
    <recommendedName>
        <fullName evidence="3">Secreted protein</fullName>
    </recommendedName>
</protein>
<evidence type="ECO:0008006" key="3">
    <source>
        <dbReference type="Google" id="ProtNLM"/>
    </source>
</evidence>
<reference evidence="2" key="2">
    <citation type="submission" date="2015-07" db="EMBL/GenBank/DDBJ databases">
        <authorList>
            <person name="Noorani M."/>
        </authorList>
    </citation>
    <scope>NUCLEOTIDE SEQUENCE</scope>
    <source>
        <strain evidence="2">Yugu1</strain>
    </source>
</reference>
<accession>A0A368RMA1</accession>
<name>A0A368RMA1_SETIT</name>
<reference evidence="2" key="1">
    <citation type="journal article" date="2012" name="Nat. Biotechnol.">
        <title>Reference genome sequence of the model plant Setaria.</title>
        <authorList>
            <person name="Bennetzen J.L."/>
            <person name="Schmutz J."/>
            <person name="Wang H."/>
            <person name="Percifield R."/>
            <person name="Hawkins J."/>
            <person name="Pontaroli A.C."/>
            <person name="Estep M."/>
            <person name="Feng L."/>
            <person name="Vaughn J.N."/>
            <person name="Grimwood J."/>
            <person name="Jenkins J."/>
            <person name="Barry K."/>
            <person name="Lindquist E."/>
            <person name="Hellsten U."/>
            <person name="Deshpande S."/>
            <person name="Wang X."/>
            <person name="Wu X."/>
            <person name="Mitros T."/>
            <person name="Triplett J."/>
            <person name="Yang X."/>
            <person name="Ye C.Y."/>
            <person name="Mauro-Herrera M."/>
            <person name="Wang L."/>
            <person name="Li P."/>
            <person name="Sharma M."/>
            <person name="Sharma R."/>
            <person name="Ronald P.C."/>
            <person name="Panaud O."/>
            <person name="Kellogg E.A."/>
            <person name="Brutnell T.P."/>
            <person name="Doust A.N."/>
            <person name="Tuskan G.A."/>
            <person name="Rokhsar D."/>
            <person name="Devos K.M."/>
        </authorList>
    </citation>
    <scope>NUCLEOTIDE SEQUENCE [LARGE SCALE GENOMIC DNA]</scope>
    <source>
        <strain evidence="2">Yugu1</strain>
    </source>
</reference>
<gene>
    <name evidence="2" type="ORF">SETIT_6G168100v2</name>
</gene>
<organism evidence="2">
    <name type="scientific">Setaria italica</name>
    <name type="common">Foxtail millet</name>
    <name type="synonym">Panicum italicum</name>
    <dbReference type="NCBI Taxonomy" id="4555"/>
    <lineage>
        <taxon>Eukaryota</taxon>
        <taxon>Viridiplantae</taxon>
        <taxon>Streptophyta</taxon>
        <taxon>Embryophyta</taxon>
        <taxon>Tracheophyta</taxon>
        <taxon>Spermatophyta</taxon>
        <taxon>Magnoliopsida</taxon>
        <taxon>Liliopsida</taxon>
        <taxon>Poales</taxon>
        <taxon>Poaceae</taxon>
        <taxon>PACMAD clade</taxon>
        <taxon>Panicoideae</taxon>
        <taxon>Panicodae</taxon>
        <taxon>Paniceae</taxon>
        <taxon>Cenchrinae</taxon>
        <taxon>Setaria</taxon>
    </lineage>
</organism>
<keyword evidence="1" id="KW-0732">Signal</keyword>
<feature type="chain" id="PRO_5016950789" description="Secreted protein" evidence="1">
    <location>
        <begin position="20"/>
        <end position="110"/>
    </location>
</feature>
<dbReference type="AlphaFoldDB" id="A0A368RMA1"/>
<evidence type="ECO:0000256" key="1">
    <source>
        <dbReference type="SAM" id="SignalP"/>
    </source>
</evidence>
<proteinExistence type="predicted"/>
<dbReference type="EMBL" id="CM003533">
    <property type="protein sequence ID" value="RCV31329.1"/>
    <property type="molecule type" value="Genomic_DNA"/>
</dbReference>
<feature type="signal peptide" evidence="1">
    <location>
        <begin position="1"/>
        <end position="19"/>
    </location>
</feature>
<sequence length="110" mass="12876">MNCWNEAILLLTLLVISWRRIPPIYRTIYVENGVCYLHQSSGWNIGKVVMVQQVCCNLPESRLSYSHRFLQSWLTKRPPDKPLGVVWCKRLLVRRFHNGNPVTDDIPEVV</sequence>
<evidence type="ECO:0000313" key="2">
    <source>
        <dbReference type="EMBL" id="RCV31329.1"/>
    </source>
</evidence>